<protein>
    <submittedName>
        <fullName evidence="1">Uncharacterized protein</fullName>
    </submittedName>
</protein>
<sequence>MPRSPISTNFADPIDIPIQPFVEFSLIKPANRVGWCGRQVDANKQNKVGNEVSGRVLIKVHGTAPTAIKIKRERR</sequence>
<accession>A0AA38IF31</accession>
<dbReference type="AlphaFoldDB" id="A0AA38IF31"/>
<dbReference type="Proteomes" id="UP001168821">
    <property type="component" value="Unassembled WGS sequence"/>
</dbReference>
<gene>
    <name evidence="1" type="ORF">Zmor_018927</name>
</gene>
<keyword evidence="2" id="KW-1185">Reference proteome</keyword>
<reference evidence="1" key="1">
    <citation type="journal article" date="2023" name="G3 (Bethesda)">
        <title>Whole genome assemblies of Zophobas morio and Tenebrio molitor.</title>
        <authorList>
            <person name="Kaur S."/>
            <person name="Stinson S.A."/>
            <person name="diCenzo G.C."/>
        </authorList>
    </citation>
    <scope>NUCLEOTIDE SEQUENCE</scope>
    <source>
        <strain evidence="1">QUZm001</strain>
    </source>
</reference>
<organism evidence="1 2">
    <name type="scientific">Zophobas morio</name>
    <dbReference type="NCBI Taxonomy" id="2755281"/>
    <lineage>
        <taxon>Eukaryota</taxon>
        <taxon>Metazoa</taxon>
        <taxon>Ecdysozoa</taxon>
        <taxon>Arthropoda</taxon>
        <taxon>Hexapoda</taxon>
        <taxon>Insecta</taxon>
        <taxon>Pterygota</taxon>
        <taxon>Neoptera</taxon>
        <taxon>Endopterygota</taxon>
        <taxon>Coleoptera</taxon>
        <taxon>Polyphaga</taxon>
        <taxon>Cucujiformia</taxon>
        <taxon>Tenebrionidae</taxon>
        <taxon>Zophobas</taxon>
    </lineage>
</organism>
<evidence type="ECO:0000313" key="1">
    <source>
        <dbReference type="EMBL" id="KAJ3653006.1"/>
    </source>
</evidence>
<name>A0AA38IF31_9CUCU</name>
<proteinExistence type="predicted"/>
<dbReference type="EMBL" id="JALNTZ010000005">
    <property type="protein sequence ID" value="KAJ3653006.1"/>
    <property type="molecule type" value="Genomic_DNA"/>
</dbReference>
<evidence type="ECO:0000313" key="2">
    <source>
        <dbReference type="Proteomes" id="UP001168821"/>
    </source>
</evidence>
<comment type="caution">
    <text evidence="1">The sequence shown here is derived from an EMBL/GenBank/DDBJ whole genome shotgun (WGS) entry which is preliminary data.</text>
</comment>